<dbReference type="EMBL" id="CP030840">
    <property type="protein sequence ID" value="AXC11348.1"/>
    <property type="molecule type" value="Genomic_DNA"/>
</dbReference>
<dbReference type="InterPro" id="IPR050812">
    <property type="entry name" value="Preph/Arog_dehydrog"/>
</dbReference>
<dbReference type="AlphaFoldDB" id="A0A2Z5FWU5"/>
<evidence type="ECO:0000313" key="3">
    <source>
        <dbReference type="EMBL" id="AXC11348.1"/>
    </source>
</evidence>
<evidence type="ECO:0000259" key="2">
    <source>
        <dbReference type="PROSITE" id="PS51176"/>
    </source>
</evidence>
<dbReference type="InterPro" id="IPR046825">
    <property type="entry name" value="PDH_C"/>
</dbReference>
<keyword evidence="1" id="KW-0560">Oxidoreductase</keyword>
<proteinExistence type="predicted"/>
<reference evidence="3 4" key="1">
    <citation type="journal article" date="2018" name="Front. Microbiol.">
        <title>Hydrolytic Capabilities as a Key to Environmental Success: Chitinolytic and Cellulolytic Acidobacteria From Acidic Sub-arctic Soils and Boreal Peatlands.</title>
        <authorList>
            <person name="Belova S.E."/>
            <person name="Ravin N.V."/>
            <person name="Pankratov T.A."/>
            <person name="Rakitin A.L."/>
            <person name="Ivanova A.A."/>
            <person name="Beletsky A.V."/>
            <person name="Mardanov A.V."/>
            <person name="Sinninghe Damste J.S."/>
            <person name="Dedysh S.N."/>
        </authorList>
    </citation>
    <scope>NUCLEOTIDE SEQUENCE [LARGE SCALE GENOMIC DNA]</scope>
    <source>
        <strain evidence="3 4">SBC82</strain>
    </source>
</reference>
<keyword evidence="4" id="KW-1185">Reference proteome</keyword>
<dbReference type="InterPro" id="IPR003099">
    <property type="entry name" value="Prephen_DH"/>
</dbReference>
<name>A0A2Z5FWU5_9BACT</name>
<evidence type="ECO:0000313" key="4">
    <source>
        <dbReference type="Proteomes" id="UP000253606"/>
    </source>
</evidence>
<dbReference type="Gene3D" id="3.40.50.720">
    <property type="entry name" value="NAD(P)-binding Rossmann-like Domain"/>
    <property type="match status" value="1"/>
</dbReference>
<dbReference type="InterPro" id="IPR036291">
    <property type="entry name" value="NAD(P)-bd_dom_sf"/>
</dbReference>
<dbReference type="Pfam" id="PF02153">
    <property type="entry name" value="PDH_N"/>
    <property type="match status" value="1"/>
</dbReference>
<feature type="domain" description="Prephenate/arogenate dehydrogenase" evidence="2">
    <location>
        <begin position="2"/>
        <end position="286"/>
    </location>
</feature>
<dbReference type="RefSeq" id="WP_114206794.1">
    <property type="nucleotide sequence ID" value="NZ_CP030840.1"/>
</dbReference>
<organism evidence="3 4">
    <name type="scientific">Acidisarcina polymorpha</name>
    <dbReference type="NCBI Taxonomy" id="2211140"/>
    <lineage>
        <taxon>Bacteria</taxon>
        <taxon>Pseudomonadati</taxon>
        <taxon>Acidobacteriota</taxon>
        <taxon>Terriglobia</taxon>
        <taxon>Terriglobales</taxon>
        <taxon>Acidobacteriaceae</taxon>
        <taxon>Acidisarcina</taxon>
    </lineage>
</organism>
<dbReference type="GO" id="GO:0008977">
    <property type="term" value="F:prephenate dehydrogenase (NAD+) activity"/>
    <property type="evidence" value="ECO:0007669"/>
    <property type="project" value="InterPro"/>
</dbReference>
<sequence>MDRIAILGTGLIGASVGLALREQKFPGTIFGWDKDPAQLGIALSRGAIDEATEDPVTAAVSSDVVLLAGPVFSILEWIDQLGPLLTSRQLITDVGSVKGAISERAARNFGGIGQAACLPGHPMAGKEVHGAEHAEASLFRDAVWLFTPLATASPATALETEWREWVTKFGCRTLDLDPARHDELCAWVSHLPQFVATAMSALLEDKFAGDADMRAIGGRALREMTRLGASPYSMWRDVAHTNTEAIAGSLLALEQRLMHLREHLKTPELRDEFDLANRFRAGRFRP</sequence>
<dbReference type="PANTHER" id="PTHR21363">
    <property type="entry name" value="PREPHENATE DEHYDROGENASE"/>
    <property type="match status" value="1"/>
</dbReference>
<dbReference type="SUPFAM" id="SSF51735">
    <property type="entry name" value="NAD(P)-binding Rossmann-fold domains"/>
    <property type="match status" value="1"/>
</dbReference>
<dbReference type="InterPro" id="IPR008927">
    <property type="entry name" value="6-PGluconate_DH-like_C_sf"/>
</dbReference>
<dbReference type="GO" id="GO:0004665">
    <property type="term" value="F:prephenate dehydrogenase (NADP+) activity"/>
    <property type="evidence" value="ECO:0007669"/>
    <property type="project" value="InterPro"/>
</dbReference>
<dbReference type="KEGG" id="abas:ACPOL_2012"/>
<dbReference type="GO" id="GO:0070403">
    <property type="term" value="F:NAD+ binding"/>
    <property type="evidence" value="ECO:0007669"/>
    <property type="project" value="InterPro"/>
</dbReference>
<accession>A0A2Z5FWU5</accession>
<dbReference type="OrthoDB" id="9802008at2"/>
<dbReference type="GO" id="GO:0006571">
    <property type="term" value="P:tyrosine biosynthetic process"/>
    <property type="evidence" value="ECO:0007669"/>
    <property type="project" value="InterPro"/>
</dbReference>
<gene>
    <name evidence="3" type="ORF">ACPOL_2012</name>
</gene>
<protein>
    <submittedName>
        <fullName evidence="3">Prephenate and/or arogenate dehydrogenase</fullName>
    </submittedName>
</protein>
<evidence type="ECO:0000256" key="1">
    <source>
        <dbReference type="ARBA" id="ARBA00023002"/>
    </source>
</evidence>
<dbReference type="SUPFAM" id="SSF48179">
    <property type="entry name" value="6-phosphogluconate dehydrogenase C-terminal domain-like"/>
    <property type="match status" value="1"/>
</dbReference>
<dbReference type="PROSITE" id="PS51176">
    <property type="entry name" value="PDH_ADH"/>
    <property type="match status" value="1"/>
</dbReference>
<dbReference type="Gene3D" id="1.10.3660.10">
    <property type="entry name" value="6-phosphogluconate dehydrogenase C-terminal like domain"/>
    <property type="match status" value="1"/>
</dbReference>
<dbReference type="Pfam" id="PF20463">
    <property type="entry name" value="PDH_C"/>
    <property type="match status" value="1"/>
</dbReference>
<dbReference type="PANTHER" id="PTHR21363:SF0">
    <property type="entry name" value="PREPHENATE DEHYDROGENASE [NADP(+)]"/>
    <property type="match status" value="1"/>
</dbReference>
<dbReference type="Proteomes" id="UP000253606">
    <property type="component" value="Chromosome"/>
</dbReference>
<dbReference type="InterPro" id="IPR046826">
    <property type="entry name" value="PDH_N"/>
</dbReference>